<dbReference type="AlphaFoldDB" id="A0AB39TXK0"/>
<organism evidence="2">
    <name type="scientific">Streptomyces sp. Y1</name>
    <dbReference type="NCBI Taxonomy" id="3238634"/>
    <lineage>
        <taxon>Bacteria</taxon>
        <taxon>Bacillati</taxon>
        <taxon>Actinomycetota</taxon>
        <taxon>Actinomycetes</taxon>
        <taxon>Kitasatosporales</taxon>
        <taxon>Streptomycetaceae</taxon>
        <taxon>Streptomyces</taxon>
    </lineage>
</organism>
<gene>
    <name evidence="2" type="ORF">AB2U05_00175</name>
</gene>
<evidence type="ECO:0000256" key="1">
    <source>
        <dbReference type="SAM" id="MobiDB-lite"/>
    </source>
</evidence>
<feature type="region of interest" description="Disordered" evidence="1">
    <location>
        <begin position="11"/>
        <end position="38"/>
    </location>
</feature>
<protein>
    <submittedName>
        <fullName evidence="2">Histone deacetylase</fullName>
    </submittedName>
</protein>
<evidence type="ECO:0000313" key="2">
    <source>
        <dbReference type="EMBL" id="XDQ83825.1"/>
    </source>
</evidence>
<dbReference type="RefSeq" id="WP_369185866.1">
    <property type="nucleotide sequence ID" value="NZ_CP163445.1"/>
</dbReference>
<name>A0AB39TXK0_9ACTN</name>
<dbReference type="EMBL" id="CP163445">
    <property type="protein sequence ID" value="XDQ83825.1"/>
    <property type="molecule type" value="Genomic_DNA"/>
</dbReference>
<sequence>MNPDRLARYLRGGRPPGAALAHPGCRDPRPPRRRTTTTLPGTLYFATTSTLWGGGRAFYDPHAPGWTACAAYLITAGQFSDIAAQEMRRSPGRDLDLGPVLATGRHRLGPGRYETLLRPGDLDGHPLLTFTAPWDLAGAAALLNPPSPAYLRNIATALVRVHRWGPWRTAAYLATRPGAAPCWTTSTVCDALGPP</sequence>
<reference evidence="2" key="1">
    <citation type="submission" date="2024-07" db="EMBL/GenBank/DDBJ databases">
        <authorList>
            <person name="Yu S.T."/>
        </authorList>
    </citation>
    <scope>NUCLEOTIDE SEQUENCE</scope>
    <source>
        <strain evidence="2">Y1</strain>
    </source>
</reference>
<proteinExistence type="predicted"/>
<accession>A0AB39TXK0</accession>